<dbReference type="eggNOG" id="arCOG02278">
    <property type="taxonomic scope" value="Archaea"/>
</dbReference>
<sequence>MLVARYVVSATVLHSTLAEFPDILLQHEAQYLTSDGTVRLLCWVSGVDCDRFEDALEGDTTVAAFDKMATGENRDFYRIDFTEAGRRKSTFPRWNEDGVVLLEARGTNDGWRVRMQFPDRSTLVTYRRQYVDNGCSFTLLSLQEGRSEETGVEAMLSPSQREALSLAYEAGYFEVPRGITQTELGNRLGITSQSVSERLRRAVSTLLEVVFPDGRT</sequence>
<dbReference type="InterPro" id="IPR036388">
    <property type="entry name" value="WH-like_DNA-bd_sf"/>
</dbReference>
<keyword evidence="6" id="KW-1185">Reference proteome</keyword>
<evidence type="ECO:0000259" key="4">
    <source>
        <dbReference type="Pfam" id="PF15915"/>
    </source>
</evidence>
<dbReference type="Pfam" id="PF04967">
    <property type="entry name" value="HTH_10"/>
    <property type="match status" value="1"/>
</dbReference>
<gene>
    <name evidence="5" type="ORF">C446_05250</name>
</gene>
<keyword evidence="2" id="KW-0804">Transcription</keyword>
<dbReference type="SUPFAM" id="SSF88659">
    <property type="entry name" value="Sigma3 and sigma4 domains of RNA polymerase sigma factors"/>
    <property type="match status" value="1"/>
</dbReference>
<feature type="domain" description="Bacterioopsin transcriptional activator GAF and HTH associated" evidence="4">
    <location>
        <begin position="16"/>
        <end position="144"/>
    </location>
</feature>
<dbReference type="PANTHER" id="PTHR34236">
    <property type="entry name" value="DIMETHYL SULFOXIDE REDUCTASE TRANSCRIPTIONAL ACTIVATOR"/>
    <property type="match status" value="1"/>
</dbReference>
<dbReference type="Pfam" id="PF15915">
    <property type="entry name" value="BAT"/>
    <property type="match status" value="1"/>
</dbReference>
<comment type="caution">
    <text evidence="5">The sequence shown here is derived from an EMBL/GenBank/DDBJ whole genome shotgun (WGS) entry which is preliminary data.</text>
</comment>
<dbReference type="InterPro" id="IPR031803">
    <property type="entry name" value="BAT_GAF/HTH-assoc"/>
</dbReference>
<dbReference type="InterPro" id="IPR013324">
    <property type="entry name" value="RNA_pol_sigma_r3/r4-like"/>
</dbReference>
<dbReference type="Proteomes" id="UP000011607">
    <property type="component" value="Unassembled WGS sequence"/>
</dbReference>
<evidence type="ECO:0000256" key="2">
    <source>
        <dbReference type="ARBA" id="ARBA00023163"/>
    </source>
</evidence>
<evidence type="ECO:0000313" key="5">
    <source>
        <dbReference type="EMBL" id="EMA41695.1"/>
    </source>
</evidence>
<evidence type="ECO:0000313" key="6">
    <source>
        <dbReference type="Proteomes" id="UP000011607"/>
    </source>
</evidence>
<keyword evidence="1" id="KW-0805">Transcription regulation</keyword>
<dbReference type="PANTHER" id="PTHR34236:SF1">
    <property type="entry name" value="DIMETHYL SULFOXIDE REDUCTASE TRANSCRIPTIONAL ACTIVATOR"/>
    <property type="match status" value="1"/>
</dbReference>
<feature type="domain" description="HTH bat-type" evidence="3">
    <location>
        <begin position="156"/>
        <end position="208"/>
    </location>
</feature>
<name>M0MBB2_9EURY</name>
<dbReference type="Gene3D" id="1.10.10.10">
    <property type="entry name" value="Winged helix-like DNA-binding domain superfamily/Winged helix DNA-binding domain"/>
    <property type="match status" value="1"/>
</dbReference>
<dbReference type="RefSeq" id="WP_006672007.1">
    <property type="nucleotide sequence ID" value="NZ_AOMA01000063.1"/>
</dbReference>
<evidence type="ECO:0000256" key="1">
    <source>
        <dbReference type="ARBA" id="ARBA00023015"/>
    </source>
</evidence>
<dbReference type="EMBL" id="AOMA01000063">
    <property type="protein sequence ID" value="EMA41695.1"/>
    <property type="molecule type" value="Genomic_DNA"/>
</dbReference>
<protein>
    <submittedName>
        <fullName evidence="5">Bacterio-opsin activator HTH domain-containing protein</fullName>
    </submittedName>
</protein>
<reference evidence="5 6" key="1">
    <citation type="journal article" date="2014" name="PLoS Genet.">
        <title>Phylogenetically driven sequencing of extremely halophilic archaea reveals strategies for static and dynamic osmo-response.</title>
        <authorList>
            <person name="Becker E.A."/>
            <person name="Seitzer P.M."/>
            <person name="Tritt A."/>
            <person name="Larsen D."/>
            <person name="Krusor M."/>
            <person name="Yao A.I."/>
            <person name="Wu D."/>
            <person name="Madern D."/>
            <person name="Eisen J.A."/>
            <person name="Darling A.E."/>
            <person name="Facciotti M.T."/>
        </authorList>
    </citation>
    <scope>NUCLEOTIDE SEQUENCE [LARGE SCALE GENOMIC DNA]</scope>
    <source>
        <strain evidence="5 6">JCM 10879</strain>
    </source>
</reference>
<dbReference type="OrthoDB" id="202021at2157"/>
<evidence type="ECO:0000259" key="3">
    <source>
        <dbReference type="Pfam" id="PF04967"/>
    </source>
</evidence>
<organism evidence="5 6">
    <name type="scientific">Halobiforma nitratireducens JCM 10879</name>
    <dbReference type="NCBI Taxonomy" id="1227454"/>
    <lineage>
        <taxon>Archaea</taxon>
        <taxon>Methanobacteriati</taxon>
        <taxon>Methanobacteriota</taxon>
        <taxon>Stenosarchaea group</taxon>
        <taxon>Halobacteria</taxon>
        <taxon>Halobacteriales</taxon>
        <taxon>Natrialbaceae</taxon>
        <taxon>Halobiforma</taxon>
    </lineage>
</organism>
<dbReference type="AlphaFoldDB" id="M0MBB2"/>
<proteinExistence type="predicted"/>
<dbReference type="InterPro" id="IPR007050">
    <property type="entry name" value="HTH_bacterioopsin"/>
</dbReference>
<accession>M0MBB2</accession>